<dbReference type="PROSITE" id="PS51975">
    <property type="entry name" value="RNASE_H_2"/>
    <property type="match status" value="1"/>
</dbReference>
<comment type="caution">
    <text evidence="18">The sequence shown here is derived from an EMBL/GenBank/DDBJ whole genome shotgun (WGS) entry which is preliminary data.</text>
</comment>
<evidence type="ECO:0000256" key="7">
    <source>
        <dbReference type="ARBA" id="ARBA00019179"/>
    </source>
</evidence>
<feature type="binding site" evidence="14 15">
    <location>
        <position position="19"/>
    </location>
    <ligand>
        <name>a divalent metal cation</name>
        <dbReference type="ChEBI" id="CHEBI:60240"/>
    </ligand>
</feature>
<dbReference type="SUPFAM" id="SSF53098">
    <property type="entry name" value="Ribonuclease H-like"/>
    <property type="match status" value="1"/>
</dbReference>
<evidence type="ECO:0000256" key="9">
    <source>
        <dbReference type="ARBA" id="ARBA00022722"/>
    </source>
</evidence>
<evidence type="ECO:0000256" key="3">
    <source>
        <dbReference type="ARBA" id="ARBA00004065"/>
    </source>
</evidence>
<proteinExistence type="inferred from homology"/>
<evidence type="ECO:0000256" key="1">
    <source>
        <dbReference type="ARBA" id="ARBA00000077"/>
    </source>
</evidence>
<dbReference type="GO" id="GO:0003723">
    <property type="term" value="F:RNA binding"/>
    <property type="evidence" value="ECO:0007669"/>
    <property type="project" value="UniProtKB-UniRule"/>
</dbReference>
<evidence type="ECO:0000256" key="8">
    <source>
        <dbReference type="ARBA" id="ARBA00022490"/>
    </source>
</evidence>
<evidence type="ECO:0000256" key="12">
    <source>
        <dbReference type="ARBA" id="ARBA00022801"/>
    </source>
</evidence>
<dbReference type="GO" id="GO:0004523">
    <property type="term" value="F:RNA-DNA hybrid ribonuclease activity"/>
    <property type="evidence" value="ECO:0007669"/>
    <property type="project" value="UniProtKB-UniRule"/>
</dbReference>
<dbReference type="AlphaFoldDB" id="A0A0M1VXI1"/>
<dbReference type="GO" id="GO:0032299">
    <property type="term" value="C:ribonuclease H2 complex"/>
    <property type="evidence" value="ECO:0007669"/>
    <property type="project" value="TreeGrafter"/>
</dbReference>
<keyword evidence="12 14" id="KW-0378">Hydrolase</keyword>
<keyword evidence="11 14" id="KW-0255">Endonuclease</keyword>
<keyword evidence="10 14" id="KW-0479">Metal-binding</keyword>
<reference evidence="18 19" key="1">
    <citation type="submission" date="2011-10" db="EMBL/GenBank/DDBJ databases">
        <title>The Genome Sequence of Fusobacterium sp. 4_1_13.</title>
        <authorList>
            <consortium name="The Broad Institute Genome Sequencing Platform"/>
            <person name="Earl A."/>
            <person name="Ward D."/>
            <person name="Feldgarden M."/>
            <person name="Gevers D."/>
            <person name="Strauss J."/>
            <person name="Ambrose C."/>
            <person name="Allen-Vercoe E."/>
            <person name="Young S.K."/>
            <person name="Zeng Q."/>
            <person name="Gargeya S."/>
            <person name="Fitzgerald M."/>
            <person name="Haas B."/>
            <person name="Abouelleil A."/>
            <person name="Alvarado L."/>
            <person name="Arachchi H.M."/>
            <person name="Berlin A."/>
            <person name="Brown A."/>
            <person name="Chapman S.B."/>
            <person name="Chen Z."/>
            <person name="Dunbar C."/>
            <person name="Freedman E."/>
            <person name="Gearin G."/>
            <person name="Goldberg J."/>
            <person name="Griggs A."/>
            <person name="Gujja S."/>
            <person name="Heiman D."/>
            <person name="Howarth C."/>
            <person name="Larson L."/>
            <person name="Lui A."/>
            <person name="MacDonald P.J."/>
            <person name="Montmayeur A."/>
            <person name="Murphy C."/>
            <person name="Neiman D."/>
            <person name="Pearson M."/>
            <person name="Priest M."/>
            <person name="Roberts A."/>
            <person name="Saif S."/>
            <person name="Shea T."/>
            <person name="Shenoy N."/>
            <person name="Sisk P."/>
            <person name="Stolte C."/>
            <person name="Sykes S."/>
            <person name="Wortman J."/>
            <person name="Nusbaum C."/>
            <person name="Birren B."/>
        </authorList>
    </citation>
    <scope>NUCLEOTIDE SEQUENCE [LARGE SCALE GENOMIC DNA]</scope>
    <source>
        <strain evidence="18 19">4_1_13</strain>
    </source>
</reference>
<dbReference type="EC" id="3.1.26.4" evidence="6 14"/>
<dbReference type="NCBIfam" id="NF000595">
    <property type="entry name" value="PRK00015.1-3"/>
    <property type="match status" value="1"/>
</dbReference>
<evidence type="ECO:0000256" key="15">
    <source>
        <dbReference type="PROSITE-ProRule" id="PRU01319"/>
    </source>
</evidence>
<protein>
    <recommendedName>
        <fullName evidence="7 14">Ribonuclease HII</fullName>
        <shortName evidence="14">RNase HII</shortName>
        <ecNumber evidence="6 14">3.1.26.4</ecNumber>
    </recommendedName>
</protein>
<keyword evidence="8 14" id="KW-0963">Cytoplasm</keyword>
<feature type="binding site" evidence="14 15">
    <location>
        <position position="20"/>
    </location>
    <ligand>
        <name>a divalent metal cation</name>
        <dbReference type="ChEBI" id="CHEBI:60240"/>
    </ligand>
</feature>
<dbReference type="InterPro" id="IPR012337">
    <property type="entry name" value="RNaseH-like_sf"/>
</dbReference>
<evidence type="ECO:0000256" key="10">
    <source>
        <dbReference type="ARBA" id="ARBA00022723"/>
    </source>
</evidence>
<feature type="domain" description="RNase H type-2" evidence="17">
    <location>
        <begin position="13"/>
        <end position="209"/>
    </location>
</feature>
<dbReference type="Proteomes" id="UP000004925">
    <property type="component" value="Unassembled WGS sequence"/>
</dbReference>
<dbReference type="GeneID" id="79798935"/>
<comment type="similarity">
    <text evidence="5 14 16">Belongs to the RNase HII family.</text>
</comment>
<comment type="cofactor">
    <cofactor evidence="2">
        <name>Mg(2+)</name>
        <dbReference type="ChEBI" id="CHEBI:18420"/>
    </cofactor>
</comment>
<evidence type="ECO:0000256" key="11">
    <source>
        <dbReference type="ARBA" id="ARBA00022759"/>
    </source>
</evidence>
<dbReference type="InterPro" id="IPR024567">
    <property type="entry name" value="RNase_HII/HIII_dom"/>
</dbReference>
<comment type="subcellular location">
    <subcellularLocation>
        <location evidence="4 14">Cytoplasm</location>
    </subcellularLocation>
</comment>
<comment type="catalytic activity">
    <reaction evidence="1 14 15 16">
        <text>Endonucleolytic cleavage to 5'-phosphomonoester.</text>
        <dbReference type="EC" id="3.1.26.4"/>
    </reaction>
</comment>
<dbReference type="EMBL" id="ACDE02000006">
    <property type="protein sequence ID" value="EEO41400.2"/>
    <property type="molecule type" value="Genomic_DNA"/>
</dbReference>
<evidence type="ECO:0000256" key="6">
    <source>
        <dbReference type="ARBA" id="ARBA00012180"/>
    </source>
</evidence>
<sequence>MDNPLYLYDLEYKNVIGVDEAGRGPLAGPVVAAAVILKEYSEELDEINDSKKLTEKTREKLYDIIMKNFYVAVGVSTVEEIDKLNILNADFLAMRRALKDLENIKKDKKEYTVLVDGNLKIKEYTGKQLPIVKGDAKSLSIAAASIIAKVTRDRLMKDLASVYPDYHFEKHKGYGTKVHIEVIKDKGAIEGVHRKVFLRKINNTWIKKVL</sequence>
<gene>
    <name evidence="14" type="primary">rnhB</name>
    <name evidence="18" type="ORF">FSCG_02113</name>
</gene>
<evidence type="ECO:0000313" key="18">
    <source>
        <dbReference type="EMBL" id="EEO41400.2"/>
    </source>
</evidence>
<dbReference type="InterPro" id="IPR001352">
    <property type="entry name" value="RNase_HII/HIII"/>
</dbReference>
<feature type="binding site" evidence="14 15">
    <location>
        <position position="116"/>
    </location>
    <ligand>
        <name>a divalent metal cation</name>
        <dbReference type="ChEBI" id="CHEBI:60240"/>
    </ligand>
</feature>
<dbReference type="InterPro" id="IPR036397">
    <property type="entry name" value="RNaseH_sf"/>
</dbReference>
<evidence type="ECO:0000256" key="2">
    <source>
        <dbReference type="ARBA" id="ARBA00001946"/>
    </source>
</evidence>
<dbReference type="PANTHER" id="PTHR10954">
    <property type="entry name" value="RIBONUCLEASE H2 SUBUNIT A"/>
    <property type="match status" value="1"/>
</dbReference>
<comment type="function">
    <text evidence="3 14 16">Endonuclease that specifically degrades the RNA of RNA-DNA hybrids.</text>
</comment>
<keyword evidence="13 14" id="KW-0464">Manganese</keyword>
<dbReference type="eggNOG" id="COG0164">
    <property type="taxonomic scope" value="Bacteria"/>
</dbReference>
<evidence type="ECO:0000256" key="14">
    <source>
        <dbReference type="HAMAP-Rule" id="MF_00052"/>
    </source>
</evidence>
<evidence type="ECO:0000256" key="4">
    <source>
        <dbReference type="ARBA" id="ARBA00004496"/>
    </source>
</evidence>
<evidence type="ECO:0000256" key="16">
    <source>
        <dbReference type="RuleBase" id="RU003515"/>
    </source>
</evidence>
<dbReference type="GO" id="GO:0030145">
    <property type="term" value="F:manganese ion binding"/>
    <property type="evidence" value="ECO:0007669"/>
    <property type="project" value="UniProtKB-UniRule"/>
</dbReference>
<comment type="cofactor">
    <cofactor evidence="14 15">
        <name>Mn(2+)</name>
        <dbReference type="ChEBI" id="CHEBI:29035"/>
    </cofactor>
    <cofactor evidence="14 15">
        <name>Mg(2+)</name>
        <dbReference type="ChEBI" id="CHEBI:18420"/>
    </cofactor>
    <text evidence="14 15">Manganese or magnesium. Binds 1 divalent metal ion per monomer in the absence of substrate. May bind a second metal ion after substrate binding.</text>
</comment>
<organism evidence="18 19">
    <name type="scientific">Fusobacterium vincentii 4_1_13</name>
    <dbReference type="NCBI Taxonomy" id="469606"/>
    <lineage>
        <taxon>Bacteria</taxon>
        <taxon>Fusobacteriati</taxon>
        <taxon>Fusobacteriota</taxon>
        <taxon>Fusobacteriia</taxon>
        <taxon>Fusobacteriales</taxon>
        <taxon>Fusobacteriaceae</taxon>
        <taxon>Fusobacterium</taxon>
    </lineage>
</organism>
<keyword evidence="9 14" id="KW-0540">Nuclease</keyword>
<dbReference type="InterPro" id="IPR022898">
    <property type="entry name" value="RNase_HII"/>
</dbReference>
<dbReference type="GO" id="GO:0005737">
    <property type="term" value="C:cytoplasm"/>
    <property type="evidence" value="ECO:0007669"/>
    <property type="project" value="UniProtKB-SubCell"/>
</dbReference>
<evidence type="ECO:0000259" key="17">
    <source>
        <dbReference type="PROSITE" id="PS51975"/>
    </source>
</evidence>
<dbReference type="Pfam" id="PF01351">
    <property type="entry name" value="RNase_HII"/>
    <property type="match status" value="1"/>
</dbReference>
<name>A0A0M1VXI1_FUSVC</name>
<dbReference type="PANTHER" id="PTHR10954:SF18">
    <property type="entry name" value="RIBONUCLEASE HII"/>
    <property type="match status" value="1"/>
</dbReference>
<dbReference type="RefSeq" id="WP_020789114.1">
    <property type="nucleotide sequence ID" value="NZ_KQ235734.1"/>
</dbReference>
<evidence type="ECO:0000256" key="13">
    <source>
        <dbReference type="ARBA" id="ARBA00023211"/>
    </source>
</evidence>
<dbReference type="FunFam" id="3.30.420.10:FF:000078">
    <property type="entry name" value="Ribonuclease HII"/>
    <property type="match status" value="1"/>
</dbReference>
<dbReference type="GO" id="GO:0043137">
    <property type="term" value="P:DNA replication, removal of RNA primer"/>
    <property type="evidence" value="ECO:0007669"/>
    <property type="project" value="TreeGrafter"/>
</dbReference>
<dbReference type="HAMAP" id="MF_00052_B">
    <property type="entry name" value="RNase_HII_B"/>
    <property type="match status" value="1"/>
</dbReference>
<dbReference type="Gene3D" id="3.30.420.10">
    <property type="entry name" value="Ribonuclease H-like superfamily/Ribonuclease H"/>
    <property type="match status" value="1"/>
</dbReference>
<evidence type="ECO:0000256" key="5">
    <source>
        <dbReference type="ARBA" id="ARBA00007383"/>
    </source>
</evidence>
<dbReference type="GO" id="GO:0006298">
    <property type="term" value="P:mismatch repair"/>
    <property type="evidence" value="ECO:0007669"/>
    <property type="project" value="TreeGrafter"/>
</dbReference>
<accession>A0A0M1VXI1</accession>
<evidence type="ECO:0000313" key="19">
    <source>
        <dbReference type="Proteomes" id="UP000004925"/>
    </source>
</evidence>
<dbReference type="CDD" id="cd07182">
    <property type="entry name" value="RNase_HII_bacteria_HII_like"/>
    <property type="match status" value="1"/>
</dbReference>